<keyword evidence="4" id="KW-1185">Reference proteome</keyword>
<dbReference type="Pfam" id="PF01381">
    <property type="entry name" value="HTH_3"/>
    <property type="match status" value="1"/>
</dbReference>
<evidence type="ECO:0000313" key="3">
    <source>
        <dbReference type="EMBL" id="QQK77310.1"/>
    </source>
</evidence>
<dbReference type="Proteomes" id="UP000595823">
    <property type="component" value="Chromosome"/>
</dbReference>
<dbReference type="CDD" id="cd00093">
    <property type="entry name" value="HTH_XRE"/>
    <property type="match status" value="1"/>
</dbReference>
<dbReference type="EMBL" id="CP054705">
    <property type="protein sequence ID" value="QQK77310.1"/>
    <property type="molecule type" value="Genomic_DNA"/>
</dbReference>
<gene>
    <name evidence="3" type="ORF">HUG15_18165</name>
</gene>
<dbReference type="PANTHER" id="PTHR46558:SF3">
    <property type="entry name" value="TRANSCRIPTIONAL REGULATOR"/>
    <property type="match status" value="1"/>
</dbReference>
<dbReference type="KEGG" id="scia:HUG15_18165"/>
<dbReference type="GO" id="GO:0003677">
    <property type="term" value="F:DNA binding"/>
    <property type="evidence" value="ECO:0007669"/>
    <property type="project" value="UniProtKB-KW"/>
</dbReference>
<dbReference type="SUPFAM" id="SSF47413">
    <property type="entry name" value="lambda repressor-like DNA-binding domains"/>
    <property type="match status" value="1"/>
</dbReference>
<dbReference type="Gene3D" id="1.10.260.40">
    <property type="entry name" value="lambda repressor-like DNA-binding domains"/>
    <property type="match status" value="1"/>
</dbReference>
<sequence length="99" mass="10969">MTFTINNDFNKQLAEIVGKGRVKDLEHRGFLAAQIVSYRHNKNMTQQDLANAINVTKSTIGRLEAGLTTPNYKTLLALSDALQAPIIIDANRESEKANI</sequence>
<dbReference type="PROSITE" id="PS50943">
    <property type="entry name" value="HTH_CROC1"/>
    <property type="match status" value="1"/>
</dbReference>
<proteinExistence type="predicted"/>
<dbReference type="InterPro" id="IPR001387">
    <property type="entry name" value="Cro/C1-type_HTH"/>
</dbReference>
<dbReference type="SMART" id="SM00530">
    <property type="entry name" value="HTH_XRE"/>
    <property type="match status" value="1"/>
</dbReference>
<evidence type="ECO:0000259" key="2">
    <source>
        <dbReference type="PROSITE" id="PS50943"/>
    </source>
</evidence>
<dbReference type="PANTHER" id="PTHR46558">
    <property type="entry name" value="TRACRIPTIONAL REGULATORY PROTEIN-RELATED-RELATED"/>
    <property type="match status" value="1"/>
</dbReference>
<keyword evidence="1" id="KW-0238">DNA-binding</keyword>
<accession>A0A7T6Z5D7</accession>
<reference evidence="3 4" key="1">
    <citation type="submission" date="2020-06" db="EMBL/GenBank/DDBJ databases">
        <title>Genomic analysis of Salicibibacter sp. NKC5-3.</title>
        <authorList>
            <person name="Oh Y.J."/>
        </authorList>
    </citation>
    <scope>NUCLEOTIDE SEQUENCE [LARGE SCALE GENOMIC DNA]</scope>
    <source>
        <strain evidence="3 4">NKC5-3</strain>
    </source>
</reference>
<dbReference type="RefSeq" id="WP_200124484.1">
    <property type="nucleotide sequence ID" value="NZ_CP054705.1"/>
</dbReference>
<protein>
    <submittedName>
        <fullName evidence="3">Helix-turn-helix transcriptional regulator</fullName>
    </submittedName>
</protein>
<name>A0A7T6Z5D7_9BACI</name>
<feature type="domain" description="HTH cro/C1-type" evidence="2">
    <location>
        <begin position="35"/>
        <end position="88"/>
    </location>
</feature>
<dbReference type="AlphaFoldDB" id="A0A7T6Z5D7"/>
<evidence type="ECO:0000256" key="1">
    <source>
        <dbReference type="ARBA" id="ARBA00023125"/>
    </source>
</evidence>
<dbReference type="InterPro" id="IPR010982">
    <property type="entry name" value="Lambda_DNA-bd_dom_sf"/>
</dbReference>
<organism evidence="3 4">
    <name type="scientific">Salicibibacter cibarius</name>
    <dbReference type="NCBI Taxonomy" id="2743000"/>
    <lineage>
        <taxon>Bacteria</taxon>
        <taxon>Bacillati</taxon>
        <taxon>Bacillota</taxon>
        <taxon>Bacilli</taxon>
        <taxon>Bacillales</taxon>
        <taxon>Bacillaceae</taxon>
        <taxon>Salicibibacter</taxon>
    </lineage>
</organism>
<evidence type="ECO:0000313" key="4">
    <source>
        <dbReference type="Proteomes" id="UP000595823"/>
    </source>
</evidence>